<keyword evidence="1" id="KW-0812">Transmembrane</keyword>
<protein>
    <submittedName>
        <fullName evidence="2">Uncharacterized protein</fullName>
    </submittedName>
</protein>
<keyword evidence="3" id="KW-1185">Reference proteome</keyword>
<evidence type="ECO:0000313" key="2">
    <source>
        <dbReference type="EMBL" id="RST86230.1"/>
    </source>
</evidence>
<dbReference type="EMBL" id="RWKW01000040">
    <property type="protein sequence ID" value="RST86230.1"/>
    <property type="molecule type" value="Genomic_DNA"/>
</dbReference>
<evidence type="ECO:0000256" key="1">
    <source>
        <dbReference type="SAM" id="Phobius"/>
    </source>
</evidence>
<reference evidence="2 3" key="1">
    <citation type="submission" date="2018-12" db="EMBL/GenBank/DDBJ databases">
        <title>Mesorhizobium carbonis sp. nov., isolated from coal mine water.</title>
        <authorList>
            <person name="Xin W."/>
            <person name="Xu Z."/>
            <person name="Xiang F."/>
            <person name="Zhang J."/>
            <person name="Xi L."/>
            <person name="Liu J."/>
        </authorList>
    </citation>
    <scope>NUCLEOTIDE SEQUENCE [LARGE SCALE GENOMIC DNA]</scope>
    <source>
        <strain evidence="2 3">B2.3</strain>
    </source>
</reference>
<feature type="transmembrane region" description="Helical" evidence="1">
    <location>
        <begin position="61"/>
        <end position="80"/>
    </location>
</feature>
<gene>
    <name evidence="2" type="ORF">EJC49_11725</name>
</gene>
<sequence>MLTELVESGAIALIAIAIIAVEMTVVWFKRMPGRLAFAANGLAGILILSALGLALADAPALAVAAALGLSFGAHVVYLATARRP</sequence>
<proteinExistence type="predicted"/>
<dbReference type="AlphaFoldDB" id="A0A429YXQ6"/>
<keyword evidence="1" id="KW-1133">Transmembrane helix</keyword>
<evidence type="ECO:0000313" key="3">
    <source>
        <dbReference type="Proteomes" id="UP000278398"/>
    </source>
</evidence>
<accession>A0A429YXQ6</accession>
<comment type="caution">
    <text evidence="2">The sequence shown here is derived from an EMBL/GenBank/DDBJ whole genome shotgun (WGS) entry which is preliminary data.</text>
</comment>
<dbReference type="RefSeq" id="WP_126700117.1">
    <property type="nucleotide sequence ID" value="NZ_RWKW01000040.1"/>
</dbReference>
<feature type="transmembrane region" description="Helical" evidence="1">
    <location>
        <begin position="6"/>
        <end position="28"/>
    </location>
</feature>
<keyword evidence="1" id="KW-0472">Membrane</keyword>
<name>A0A429YXQ6_9HYPH</name>
<feature type="transmembrane region" description="Helical" evidence="1">
    <location>
        <begin position="35"/>
        <end position="55"/>
    </location>
</feature>
<dbReference type="Proteomes" id="UP000278398">
    <property type="component" value="Unassembled WGS sequence"/>
</dbReference>
<organism evidence="2 3">
    <name type="scientific">Aquibium carbonis</name>
    <dbReference type="NCBI Taxonomy" id="2495581"/>
    <lineage>
        <taxon>Bacteria</taxon>
        <taxon>Pseudomonadati</taxon>
        <taxon>Pseudomonadota</taxon>
        <taxon>Alphaproteobacteria</taxon>
        <taxon>Hyphomicrobiales</taxon>
        <taxon>Phyllobacteriaceae</taxon>
        <taxon>Aquibium</taxon>
    </lineage>
</organism>